<feature type="signal peptide" evidence="1">
    <location>
        <begin position="1"/>
        <end position="24"/>
    </location>
</feature>
<dbReference type="Proteomes" id="UP001460888">
    <property type="component" value="Unassembled WGS sequence"/>
</dbReference>
<organism evidence="2 3">
    <name type="scientific">Salinisphaera dokdonensis CL-ES53</name>
    <dbReference type="NCBI Taxonomy" id="1304272"/>
    <lineage>
        <taxon>Bacteria</taxon>
        <taxon>Pseudomonadati</taxon>
        <taxon>Pseudomonadota</taxon>
        <taxon>Gammaproteobacteria</taxon>
        <taxon>Salinisphaerales</taxon>
        <taxon>Salinisphaeraceae</taxon>
        <taxon>Salinisphaera</taxon>
    </lineage>
</organism>
<keyword evidence="3" id="KW-1185">Reference proteome</keyword>
<keyword evidence="1" id="KW-0732">Signal</keyword>
<name>A0ABV2B261_9GAMM</name>
<feature type="chain" id="PRO_5046671296" evidence="1">
    <location>
        <begin position="25"/>
        <end position="342"/>
    </location>
</feature>
<comment type="caution">
    <text evidence="2">The sequence shown here is derived from an EMBL/GenBank/DDBJ whole genome shotgun (WGS) entry which is preliminary data.</text>
</comment>
<protein>
    <submittedName>
        <fullName evidence="2">RND type efflux pump involved in aminoglycoside resistance</fullName>
    </submittedName>
</protein>
<dbReference type="Pfam" id="PF19582">
    <property type="entry name" value="AdeT1_2"/>
    <property type="match status" value="1"/>
</dbReference>
<dbReference type="InterPro" id="IPR045758">
    <property type="entry name" value="AdeT1/2"/>
</dbReference>
<dbReference type="EMBL" id="APND01000003">
    <property type="protein sequence ID" value="MES1929622.1"/>
    <property type="molecule type" value="Genomic_DNA"/>
</dbReference>
<dbReference type="InterPro" id="IPR038404">
    <property type="entry name" value="TRAP_DctP_sf"/>
</dbReference>
<gene>
    <name evidence="2" type="ORF">SADO_10209</name>
</gene>
<reference evidence="2 3" key="1">
    <citation type="submission" date="2013-03" db="EMBL/GenBank/DDBJ databases">
        <title>Salinisphaera dokdonensis CL-ES53 Genome Sequencing.</title>
        <authorList>
            <person name="Li C."/>
            <person name="Lai Q."/>
            <person name="Shao Z."/>
        </authorList>
    </citation>
    <scope>NUCLEOTIDE SEQUENCE [LARGE SCALE GENOMIC DNA]</scope>
    <source>
        <strain evidence="2 3">CL-ES53</strain>
    </source>
</reference>
<evidence type="ECO:0000256" key="1">
    <source>
        <dbReference type="SAM" id="SignalP"/>
    </source>
</evidence>
<sequence length="342" mass="37526">MKFLTHLWLPCLLLLVVASSPATAAETRRACVFDPVGADGFVYDLFRDYAVQAREWGYDLETRAYTDESVAANDLKAGKCDMAVLSGVRTRQFVKFAGSLDMAGGLQSYAELRKAVGVMSGPKAAPLMRADSYEVAGIVPLGKVFLFARDRAHLASLDQMAGKRIAVLDYDRPSRLITEEAGASPVPASIASLGPLFNNGSAQLTYAPAIAYAPLELQQGVTPDGGVADFVLAMLSGQIVIHHERFEDDFGAQSRAWVFDQLFDTTLARAEKAEDALDDDLWVAVDAEQKRDYHAMFRRVRAQLWDEEWYSHRMQRLLKKIRCDGDAGLAECGQASEGGAIY</sequence>
<accession>A0ABV2B261</accession>
<dbReference type="Gene3D" id="3.40.190.170">
    <property type="entry name" value="Bacterial extracellular solute-binding protein, family 7"/>
    <property type="match status" value="1"/>
</dbReference>
<dbReference type="RefSeq" id="WP_353111130.1">
    <property type="nucleotide sequence ID" value="NZ_APND01000003.1"/>
</dbReference>
<evidence type="ECO:0000313" key="3">
    <source>
        <dbReference type="Proteomes" id="UP001460888"/>
    </source>
</evidence>
<evidence type="ECO:0000313" key="2">
    <source>
        <dbReference type="EMBL" id="MES1929622.1"/>
    </source>
</evidence>
<proteinExistence type="predicted"/>